<evidence type="ECO:0000313" key="23">
    <source>
        <dbReference type="Proteomes" id="UP000052978"/>
    </source>
</evidence>
<dbReference type="Pfam" id="PF25610">
    <property type="entry name" value="HR1_TOCA"/>
    <property type="match status" value="1"/>
</dbReference>
<dbReference type="EMBL" id="KE161207">
    <property type="protein sequence ID" value="EPQ02270.1"/>
    <property type="molecule type" value="Genomic_DNA"/>
</dbReference>
<evidence type="ECO:0000256" key="5">
    <source>
        <dbReference type="ARBA" id="ARBA00022475"/>
    </source>
</evidence>
<keyword evidence="8" id="KW-0254">Endocytosis</keyword>
<feature type="coiled-coil region" evidence="18">
    <location>
        <begin position="384"/>
        <end position="425"/>
    </location>
</feature>
<evidence type="ECO:0000256" key="7">
    <source>
        <dbReference type="ARBA" id="ARBA00022553"/>
    </source>
</evidence>
<evidence type="ECO:0000259" key="20">
    <source>
        <dbReference type="PROSITE" id="PS51741"/>
    </source>
</evidence>
<dbReference type="GO" id="GO:0006897">
    <property type="term" value="P:endocytosis"/>
    <property type="evidence" value="ECO:0007669"/>
    <property type="project" value="UniProtKB-KW"/>
</dbReference>
<dbReference type="Gene3D" id="2.30.30.40">
    <property type="entry name" value="SH3 Domains"/>
    <property type="match status" value="1"/>
</dbReference>
<keyword evidence="23" id="KW-1185">Reference proteome</keyword>
<dbReference type="PROSITE" id="PS51741">
    <property type="entry name" value="F_BAR"/>
    <property type="match status" value="1"/>
</dbReference>
<organism evidence="22 23">
    <name type="scientific">Myotis brandtii</name>
    <name type="common">Brandt's bat</name>
    <dbReference type="NCBI Taxonomy" id="109478"/>
    <lineage>
        <taxon>Eukaryota</taxon>
        <taxon>Metazoa</taxon>
        <taxon>Chordata</taxon>
        <taxon>Craniata</taxon>
        <taxon>Vertebrata</taxon>
        <taxon>Euteleostomi</taxon>
        <taxon>Mammalia</taxon>
        <taxon>Eutheria</taxon>
        <taxon>Laurasiatheria</taxon>
        <taxon>Chiroptera</taxon>
        <taxon>Yangochiroptera</taxon>
        <taxon>Vespertilionidae</taxon>
        <taxon>Myotis</taxon>
    </lineage>
</organism>
<evidence type="ECO:0000256" key="6">
    <source>
        <dbReference type="ARBA" id="ARBA00022490"/>
    </source>
</evidence>
<evidence type="ECO:0000256" key="15">
    <source>
        <dbReference type="ARBA" id="ARBA00076173"/>
    </source>
</evidence>
<dbReference type="InterPro" id="IPR036028">
    <property type="entry name" value="SH3-like_dom_sf"/>
</dbReference>
<feature type="domain" description="REM-1" evidence="21">
    <location>
        <begin position="384"/>
        <end position="463"/>
    </location>
</feature>
<evidence type="ECO:0000259" key="21">
    <source>
        <dbReference type="PROSITE" id="PS51860"/>
    </source>
</evidence>
<dbReference type="InterPro" id="IPR001060">
    <property type="entry name" value="FCH_dom"/>
</dbReference>
<comment type="function">
    <text evidence="13">Multivalent adapter protein which may decrease NOS3 activity by inducing its translocation away from the plasma membrane.</text>
</comment>
<evidence type="ECO:0000256" key="12">
    <source>
        <dbReference type="ARBA" id="ARBA00023329"/>
    </source>
</evidence>
<dbReference type="PROSITE" id="PS50002">
    <property type="entry name" value="SH3"/>
    <property type="match status" value="1"/>
</dbReference>
<protein>
    <recommendedName>
        <fullName evidence="14">Nostrin</fullName>
    </recommendedName>
    <alternativeName>
        <fullName evidence="15">Nitric oxide synthase trafficker</fullName>
    </alternativeName>
</protein>
<keyword evidence="6" id="KW-0963">Cytoplasm</keyword>
<comment type="subcellular location">
    <subcellularLocation>
        <location evidence="2">Cell membrane</location>
        <topology evidence="2">Peripheral membrane protein</topology>
        <orientation evidence="2">Cytoplasmic side</orientation>
    </subcellularLocation>
    <subcellularLocation>
        <location evidence="1">Cytoplasm</location>
        <location evidence="1">Cytoskeleton</location>
    </subcellularLocation>
    <subcellularLocation>
        <location evidence="3">Cytoplasmic vesicle</location>
    </subcellularLocation>
</comment>
<dbReference type="InterPro" id="IPR011072">
    <property type="entry name" value="HR1_rho-bd"/>
</dbReference>
<dbReference type="GO" id="GO:0005856">
    <property type="term" value="C:cytoskeleton"/>
    <property type="evidence" value="ECO:0007669"/>
    <property type="project" value="UniProtKB-SubCell"/>
</dbReference>
<proteinExistence type="predicted"/>
<keyword evidence="7" id="KW-0597">Phosphoprotein</keyword>
<dbReference type="Pfam" id="PF00611">
    <property type="entry name" value="FCH"/>
    <property type="match status" value="1"/>
</dbReference>
<evidence type="ECO:0000256" key="17">
    <source>
        <dbReference type="PROSITE-ProRule" id="PRU01077"/>
    </source>
</evidence>
<dbReference type="PANTHER" id="PTHR23065">
    <property type="entry name" value="PROLINE-SERINE-THREONINE PHOSPHATASE INTERACTING PROTEIN 1"/>
    <property type="match status" value="1"/>
</dbReference>
<accession>S7MFX7</accession>
<dbReference type="Pfam" id="PF14604">
    <property type="entry name" value="SH3_9"/>
    <property type="match status" value="1"/>
</dbReference>
<evidence type="ECO:0000256" key="2">
    <source>
        <dbReference type="ARBA" id="ARBA00004413"/>
    </source>
</evidence>
<evidence type="ECO:0000256" key="11">
    <source>
        <dbReference type="ARBA" id="ARBA00023212"/>
    </source>
</evidence>
<keyword evidence="4 16" id="KW-0728">SH3 domain</keyword>
<dbReference type="CDD" id="cd11823">
    <property type="entry name" value="SH3_Nostrin"/>
    <property type="match status" value="1"/>
</dbReference>
<evidence type="ECO:0000259" key="19">
    <source>
        <dbReference type="PROSITE" id="PS50002"/>
    </source>
</evidence>
<evidence type="ECO:0000256" key="13">
    <source>
        <dbReference type="ARBA" id="ARBA00054441"/>
    </source>
</evidence>
<evidence type="ECO:0000256" key="16">
    <source>
        <dbReference type="PROSITE-ProRule" id="PRU00192"/>
    </source>
</evidence>
<dbReference type="Gene3D" id="1.20.1270.60">
    <property type="entry name" value="Arfaptin homology (AH) domain/BAR domain"/>
    <property type="match status" value="1"/>
</dbReference>
<sequence>MSVPSEGVLVAQSGVMEAKWGCGGICRGQHSMENQDGAKSMSTPGGRHEYNQVYKSLKEFSQNGENFCKQVTSILQQRANLEFNYAKGLQKQAIKLNKALQNTKKNCVASAWAWVSEGMKSAADLHQKLGKAIELEAVKPTYQVLSVHEKKRKSLDNEVEKTANLFISNWNQQIKAITIHGIQHVSNEVQSVLGTQMKSLKGPKLLPHTLIYLWTCDRLKAEEEGLGAKKKLMESTKKHEALFHLIESSKQTMTDKEKQKLLNKLKKSTEKLTKEDENYYQKNMAGCSTRLKWENTLENCYQNILELEKERIKLLCNNLNQYTQHISVFGQTLTTCHMHIHGAISKIDVEKDIQALMEETAISSTENKSEFLLTDYFEEDPNNAMNKERQKSSIKSKLLRLQRDIEKASSDREGLRRMLKAYSNNSFSDPESQKSTAALMEETILKLDLMQANAYKLSSVLAELEQRPQPSHPCSNSIFKRKEKQQTHSYVRISRPFLMKRLQTVVRRASSGGQSNPSSSCAASGVAQHGNILCKALYSFQARQDDELDLEVGDIVTIHRKQEEGWWFGSLNGKKGLFPAAYVQELPSDAGYTGMKQDSQHTASHTL</sequence>
<keyword evidence="5" id="KW-1003">Cell membrane</keyword>
<dbReference type="PROSITE" id="PS51860">
    <property type="entry name" value="REM_1"/>
    <property type="match status" value="1"/>
</dbReference>
<keyword evidence="9 17" id="KW-0175">Coiled coil</keyword>
<feature type="coiled-coil region" evidence="18">
    <location>
        <begin position="258"/>
        <end position="310"/>
    </location>
</feature>
<keyword evidence="12" id="KW-0968">Cytoplasmic vesicle</keyword>
<evidence type="ECO:0000256" key="14">
    <source>
        <dbReference type="ARBA" id="ARBA00067717"/>
    </source>
</evidence>
<dbReference type="InterPro" id="IPR031160">
    <property type="entry name" value="F_BAR_dom"/>
</dbReference>
<dbReference type="Proteomes" id="UP000052978">
    <property type="component" value="Unassembled WGS sequence"/>
</dbReference>
<dbReference type="GO" id="GO:0005886">
    <property type="term" value="C:plasma membrane"/>
    <property type="evidence" value="ECO:0007669"/>
    <property type="project" value="UniProtKB-SubCell"/>
</dbReference>
<dbReference type="FunFam" id="2.30.30.40:FF:000186">
    <property type="entry name" value="Nitric oxide synthase trafficking"/>
    <property type="match status" value="1"/>
</dbReference>
<dbReference type="InterPro" id="IPR027267">
    <property type="entry name" value="AH/BAR_dom_sf"/>
</dbReference>
<dbReference type="GO" id="GO:0007165">
    <property type="term" value="P:signal transduction"/>
    <property type="evidence" value="ECO:0007669"/>
    <property type="project" value="InterPro"/>
</dbReference>
<dbReference type="GO" id="GO:0031410">
    <property type="term" value="C:cytoplasmic vesicle"/>
    <property type="evidence" value="ECO:0007669"/>
    <property type="project" value="UniProtKB-SubCell"/>
</dbReference>
<dbReference type="SMART" id="SM00326">
    <property type="entry name" value="SH3"/>
    <property type="match status" value="1"/>
</dbReference>
<keyword evidence="11" id="KW-0206">Cytoskeleton</keyword>
<dbReference type="InterPro" id="IPR001452">
    <property type="entry name" value="SH3_domain"/>
</dbReference>
<keyword evidence="10" id="KW-0472">Membrane</keyword>
<name>S7MFX7_MYOBR</name>
<evidence type="ECO:0000256" key="8">
    <source>
        <dbReference type="ARBA" id="ARBA00022583"/>
    </source>
</evidence>
<dbReference type="Gene3D" id="6.10.140.470">
    <property type="match status" value="1"/>
</dbReference>
<dbReference type="PANTHER" id="PTHR23065:SF7">
    <property type="entry name" value="NOSTRIN, ISOFORM H"/>
    <property type="match status" value="1"/>
</dbReference>
<evidence type="ECO:0000313" key="22">
    <source>
        <dbReference type="EMBL" id="EPQ02270.1"/>
    </source>
</evidence>
<dbReference type="InterPro" id="IPR057870">
    <property type="entry name" value="HR1_TOCA"/>
</dbReference>
<evidence type="ECO:0000256" key="4">
    <source>
        <dbReference type="ARBA" id="ARBA00022443"/>
    </source>
</evidence>
<dbReference type="SUPFAM" id="SSF103657">
    <property type="entry name" value="BAR/IMD domain-like"/>
    <property type="match status" value="2"/>
</dbReference>
<reference evidence="22 23" key="1">
    <citation type="journal article" date="2013" name="Nat. Commun.">
        <title>Genome analysis reveals insights into physiology and longevity of the Brandt's bat Myotis brandtii.</title>
        <authorList>
            <person name="Seim I."/>
            <person name="Fang X."/>
            <person name="Xiong Z."/>
            <person name="Lobanov A.V."/>
            <person name="Huang Z."/>
            <person name="Ma S."/>
            <person name="Feng Y."/>
            <person name="Turanov A.A."/>
            <person name="Zhu Y."/>
            <person name="Lenz T.L."/>
            <person name="Gerashchenko M.V."/>
            <person name="Fan D."/>
            <person name="Hee Yim S."/>
            <person name="Yao X."/>
            <person name="Jordan D."/>
            <person name="Xiong Y."/>
            <person name="Ma Y."/>
            <person name="Lyapunov A.N."/>
            <person name="Chen G."/>
            <person name="Kulakova O.I."/>
            <person name="Sun Y."/>
            <person name="Lee S.G."/>
            <person name="Bronson R.T."/>
            <person name="Moskalev A.A."/>
            <person name="Sunyaev S.R."/>
            <person name="Zhang G."/>
            <person name="Krogh A."/>
            <person name="Wang J."/>
            <person name="Gladyshev V.N."/>
        </authorList>
    </citation>
    <scope>NUCLEOTIDE SEQUENCE [LARGE SCALE GENOMIC DNA]</scope>
</reference>
<evidence type="ECO:0000256" key="18">
    <source>
        <dbReference type="SAM" id="Coils"/>
    </source>
</evidence>
<gene>
    <name evidence="22" type="ORF">D623_10034920</name>
</gene>
<dbReference type="InterPro" id="IPR035656">
    <property type="entry name" value="Nostrin_SH3"/>
</dbReference>
<evidence type="ECO:0000256" key="10">
    <source>
        <dbReference type="ARBA" id="ARBA00023136"/>
    </source>
</evidence>
<evidence type="ECO:0000256" key="1">
    <source>
        <dbReference type="ARBA" id="ARBA00004245"/>
    </source>
</evidence>
<dbReference type="AlphaFoldDB" id="S7MFX7"/>
<evidence type="ECO:0000256" key="9">
    <source>
        <dbReference type="ARBA" id="ARBA00023054"/>
    </source>
</evidence>
<dbReference type="PRINTS" id="PR00452">
    <property type="entry name" value="SH3DOMAIN"/>
</dbReference>
<dbReference type="SUPFAM" id="SSF50044">
    <property type="entry name" value="SH3-domain"/>
    <property type="match status" value="1"/>
</dbReference>
<feature type="domain" description="SH3" evidence="19">
    <location>
        <begin position="529"/>
        <end position="588"/>
    </location>
</feature>
<feature type="domain" description="F-BAR" evidence="20">
    <location>
        <begin position="44"/>
        <end position="352"/>
    </location>
</feature>
<evidence type="ECO:0000256" key="3">
    <source>
        <dbReference type="ARBA" id="ARBA00004541"/>
    </source>
</evidence>